<feature type="modified residue" description="N5-methylglutamine" evidence="4">
    <location>
        <position position="221"/>
    </location>
</feature>
<comment type="function">
    <text evidence="4">Peptide chain release factor 2 directs the termination of translation in response to the peptide chain termination codons UGA and UAA.</text>
</comment>
<evidence type="ECO:0000256" key="1">
    <source>
        <dbReference type="ARBA" id="ARBA00010835"/>
    </source>
</evidence>
<gene>
    <name evidence="4" type="primary">prfB</name>
    <name evidence="8" type="ORF">UABAM_00284</name>
</gene>
<dbReference type="AlphaFoldDB" id="A0A5S9IID1"/>
<evidence type="ECO:0000259" key="7">
    <source>
        <dbReference type="PROSITE" id="PS00745"/>
    </source>
</evidence>
<dbReference type="PANTHER" id="PTHR43116:SF3">
    <property type="entry name" value="CLASS I PEPTIDE CHAIN RELEASE FACTOR"/>
    <property type="match status" value="1"/>
</dbReference>
<proteinExistence type="inferred from homology"/>
<keyword evidence="9" id="KW-1185">Reference proteome</keyword>
<keyword evidence="3 4" id="KW-0648">Protein biosynthesis</keyword>
<dbReference type="EMBL" id="AP019860">
    <property type="protein sequence ID" value="BBM81941.1"/>
    <property type="molecule type" value="Genomic_DNA"/>
</dbReference>
<organism evidence="8 9">
    <name type="scientific">Uabimicrobium amorphum</name>
    <dbReference type="NCBI Taxonomy" id="2596890"/>
    <lineage>
        <taxon>Bacteria</taxon>
        <taxon>Pseudomonadati</taxon>
        <taxon>Planctomycetota</taxon>
        <taxon>Candidatus Uabimicrobiia</taxon>
        <taxon>Candidatus Uabimicrobiales</taxon>
        <taxon>Candidatus Uabimicrobiaceae</taxon>
        <taxon>Candidatus Uabimicrobium</taxon>
    </lineage>
</organism>
<comment type="similarity">
    <text evidence="1 4">Belongs to the prokaryotic/mitochondrial release factor family.</text>
</comment>
<dbReference type="NCBIfam" id="TIGR00020">
    <property type="entry name" value="prfB"/>
    <property type="match status" value="1"/>
</dbReference>
<evidence type="ECO:0000256" key="3">
    <source>
        <dbReference type="ARBA" id="ARBA00022917"/>
    </source>
</evidence>
<reference evidence="8 9" key="1">
    <citation type="submission" date="2019-08" db="EMBL/GenBank/DDBJ databases">
        <title>Complete genome sequence of Candidatus Uab amorphum.</title>
        <authorList>
            <person name="Shiratori T."/>
            <person name="Suzuki S."/>
            <person name="Kakizawa Y."/>
            <person name="Ishida K."/>
        </authorList>
    </citation>
    <scope>NUCLEOTIDE SEQUENCE [LARGE SCALE GENOMIC DNA]</scope>
    <source>
        <strain evidence="8 9">SRT547</strain>
    </source>
</reference>
<dbReference type="InterPro" id="IPR045853">
    <property type="entry name" value="Pep_chain_release_fac_I_sf"/>
</dbReference>
<dbReference type="SUPFAM" id="SSF75620">
    <property type="entry name" value="Release factor"/>
    <property type="match status" value="1"/>
</dbReference>
<name>A0A5S9IID1_UABAM</name>
<comment type="PTM">
    <text evidence="4">Methylated by PrmC. Methylation increases the termination efficiency of RF2.</text>
</comment>
<evidence type="ECO:0000256" key="5">
    <source>
        <dbReference type="NCBIfam" id="TIGR00020"/>
    </source>
</evidence>
<dbReference type="Pfam" id="PF03462">
    <property type="entry name" value="PCRF"/>
    <property type="match status" value="1"/>
</dbReference>
<dbReference type="KEGG" id="uam:UABAM_00284"/>
<keyword evidence="2 4" id="KW-0488">Methylation</keyword>
<evidence type="ECO:0000313" key="9">
    <source>
        <dbReference type="Proteomes" id="UP000326354"/>
    </source>
</evidence>
<keyword evidence="6" id="KW-0175">Coiled coil</keyword>
<dbReference type="GO" id="GO:0016149">
    <property type="term" value="F:translation release factor activity, codon specific"/>
    <property type="evidence" value="ECO:0007669"/>
    <property type="project" value="UniProtKB-UniRule"/>
</dbReference>
<evidence type="ECO:0000313" key="8">
    <source>
        <dbReference type="EMBL" id="BBM81941.1"/>
    </source>
</evidence>
<dbReference type="HAMAP" id="MF_00094">
    <property type="entry name" value="Rel_fac_2"/>
    <property type="match status" value="1"/>
</dbReference>
<dbReference type="InterPro" id="IPR004374">
    <property type="entry name" value="PrfB"/>
</dbReference>
<dbReference type="InterPro" id="IPR000352">
    <property type="entry name" value="Pep_chain_release_fac_I"/>
</dbReference>
<dbReference type="FunFam" id="3.30.160.20:FF:000004">
    <property type="entry name" value="Peptide chain release factor 1"/>
    <property type="match status" value="1"/>
</dbReference>
<dbReference type="InterPro" id="IPR005139">
    <property type="entry name" value="PCRF"/>
</dbReference>
<evidence type="ECO:0000256" key="4">
    <source>
        <dbReference type="HAMAP-Rule" id="MF_00094"/>
    </source>
</evidence>
<accession>A0A5S9IID1</accession>
<sequence length="334" mass="37997">MQSLEEKMAEADFWQKQEEERQKVIEELKQAKQIVTPVMAMEEKLADIETLYELAQEEQDEDVLKDIEQDIKKCQKNMKSLRLSSIFSSAEDKNNVFLSIQAGVGGTDACDWANMLLRMYLRFANNKNFSHQIVEIDPEEEAGIKSATIHIKGVFAYGYLKSETGIHRLVRISPFNANGKRQTSFASVTVTPEFETPPPIEIDEKRDLKIDTYRASGAGGQHVNVTDSAVRITHLPTGMVVSCQNERSQHKNKATALKILQARLYQKQIDEQREAFDEQYGQKKIAGWSNQIRSYCLHPYTMVKDHRTSVEKGNAQGVLDGDLDDFIEGYLLKS</sequence>
<protein>
    <recommendedName>
        <fullName evidence="4 5">Peptide chain release factor 2</fullName>
        <shortName evidence="4">RF-2</shortName>
    </recommendedName>
</protein>
<feature type="coiled-coil region" evidence="6">
    <location>
        <begin position="14"/>
        <end position="84"/>
    </location>
</feature>
<evidence type="ECO:0000256" key="6">
    <source>
        <dbReference type="SAM" id="Coils"/>
    </source>
</evidence>
<dbReference type="GO" id="GO:0005737">
    <property type="term" value="C:cytoplasm"/>
    <property type="evidence" value="ECO:0007669"/>
    <property type="project" value="UniProtKB-SubCell"/>
</dbReference>
<dbReference type="SMART" id="SM00937">
    <property type="entry name" value="PCRF"/>
    <property type="match status" value="1"/>
</dbReference>
<dbReference type="PANTHER" id="PTHR43116">
    <property type="entry name" value="PEPTIDE CHAIN RELEASE FACTOR 2"/>
    <property type="match status" value="1"/>
</dbReference>
<dbReference type="Proteomes" id="UP000326354">
    <property type="component" value="Chromosome"/>
</dbReference>
<keyword evidence="4" id="KW-0963">Cytoplasm</keyword>
<feature type="domain" description="Prokaryotic-type class I peptide chain release factors" evidence="7">
    <location>
        <begin position="214"/>
        <end position="230"/>
    </location>
</feature>
<comment type="subcellular location">
    <subcellularLocation>
        <location evidence="4">Cytoplasm</location>
    </subcellularLocation>
</comment>
<dbReference type="PROSITE" id="PS00745">
    <property type="entry name" value="RF_PROK_I"/>
    <property type="match status" value="1"/>
</dbReference>
<dbReference type="Gene3D" id="3.30.160.20">
    <property type="match status" value="1"/>
</dbReference>
<evidence type="ECO:0000256" key="2">
    <source>
        <dbReference type="ARBA" id="ARBA00022481"/>
    </source>
</evidence>
<dbReference type="Gene3D" id="3.30.70.1660">
    <property type="match status" value="1"/>
</dbReference>
<dbReference type="Pfam" id="PF00472">
    <property type="entry name" value="RF-1"/>
    <property type="match status" value="1"/>
</dbReference>
<dbReference type="Gene3D" id="1.20.58.410">
    <property type="entry name" value="Release factor"/>
    <property type="match status" value="1"/>
</dbReference>